<dbReference type="KEGG" id="taz:TREAZ_0381"/>
<protein>
    <recommendedName>
        <fullName evidence="3">Molecular chaperone DnaJ</fullName>
    </recommendedName>
</protein>
<reference evidence="1 2" key="2">
    <citation type="journal article" date="2011" name="ISME J.">
        <title>RNA-seq reveals cooperative metabolic interactions between two termite-gut spirochete species in co-culture.</title>
        <authorList>
            <person name="Rosenthal A.Z."/>
            <person name="Matson E.G."/>
            <person name="Eldar A."/>
            <person name="Leadbetter J.R."/>
        </authorList>
    </citation>
    <scope>NUCLEOTIDE SEQUENCE [LARGE SCALE GENOMIC DNA]</scope>
    <source>
        <strain evidence="2">ATCC BAA-888 / DSM 13862 / ZAS-9</strain>
    </source>
</reference>
<organism evidence="1 2">
    <name type="scientific">Leadbettera azotonutricia (strain ATCC BAA-888 / DSM 13862 / ZAS-9)</name>
    <name type="common">Treponema azotonutricium</name>
    <dbReference type="NCBI Taxonomy" id="545695"/>
    <lineage>
        <taxon>Bacteria</taxon>
        <taxon>Pseudomonadati</taxon>
        <taxon>Spirochaetota</taxon>
        <taxon>Spirochaetia</taxon>
        <taxon>Spirochaetales</taxon>
        <taxon>Breznakiellaceae</taxon>
        <taxon>Leadbettera</taxon>
    </lineage>
</organism>
<name>F5YCZ1_LEAAZ</name>
<sequence length="271" mass="32014">MAKKQTIAFHEEFQNLLSDIHQLQDELAALYFEKDELQYQICKNIEMEYMLKIGALEYNLYEKETQILRIKRKIELIRQKINRQETFILETIEKQLDTEYEEYTKKLKAQYDIFQNALNRKESGFLDKDKAKDVKKLYGIIVKKLHPDLLPEPDKAKNELFLKAVEAYKTGDYESLSAISLMVDKPDPKSSKLNTTEELKKRHTSLQERIININASIEDIKKSFPYNQLDFLKSPELVDQKKQELTDKIDEYNAIYIQYEQRLNDLTGGAQ</sequence>
<keyword evidence="2" id="KW-1185">Reference proteome</keyword>
<dbReference type="AlphaFoldDB" id="F5YCZ1"/>
<dbReference type="EMBL" id="CP001841">
    <property type="protein sequence ID" value="AEF81875.1"/>
    <property type="molecule type" value="Genomic_DNA"/>
</dbReference>
<dbReference type="RefSeq" id="WP_015711561.1">
    <property type="nucleotide sequence ID" value="NC_015577.1"/>
</dbReference>
<evidence type="ECO:0008006" key="3">
    <source>
        <dbReference type="Google" id="ProtNLM"/>
    </source>
</evidence>
<reference evidence="2" key="1">
    <citation type="submission" date="2009-12" db="EMBL/GenBank/DDBJ databases">
        <title>Complete sequence of Treponema azotonutricium strain ZAS-9.</title>
        <authorList>
            <person name="Tetu S.G."/>
            <person name="Matson E."/>
            <person name="Ren Q."/>
            <person name="Seshadri R."/>
            <person name="Elbourne L."/>
            <person name="Hassan K.A."/>
            <person name="Durkin A."/>
            <person name="Radune D."/>
            <person name="Mohamoud Y."/>
            <person name="Shay R."/>
            <person name="Jin S."/>
            <person name="Zhang X."/>
            <person name="Lucey K."/>
            <person name="Ballor N.R."/>
            <person name="Ottesen E."/>
            <person name="Rosenthal R."/>
            <person name="Allen A."/>
            <person name="Leadbetter J.R."/>
            <person name="Paulsen I.T."/>
        </authorList>
    </citation>
    <scope>NUCLEOTIDE SEQUENCE [LARGE SCALE GENOMIC DNA]</scope>
    <source>
        <strain evidence="2">ATCC BAA-888 / DSM 13862 / ZAS-9</strain>
    </source>
</reference>
<proteinExistence type="predicted"/>
<dbReference type="OrthoDB" id="1495727at2"/>
<evidence type="ECO:0000313" key="2">
    <source>
        <dbReference type="Proteomes" id="UP000009222"/>
    </source>
</evidence>
<dbReference type="eggNOG" id="COG0484">
    <property type="taxonomic scope" value="Bacteria"/>
</dbReference>
<dbReference type="HOGENOM" id="CLU_089311_0_0_12"/>
<dbReference type="STRING" id="545695.TREAZ_0381"/>
<accession>F5YCZ1</accession>
<gene>
    <name evidence="1" type="ordered locus">TREAZ_0381</name>
</gene>
<evidence type="ECO:0000313" key="1">
    <source>
        <dbReference type="EMBL" id="AEF81875.1"/>
    </source>
</evidence>
<dbReference type="InParanoid" id="F5YCZ1"/>
<dbReference type="Proteomes" id="UP000009222">
    <property type="component" value="Chromosome"/>
</dbReference>